<sequence>MTTNMKRIGEISIPVPWGHLAAKTWGEEKDPLILCFHGIMDNAGSFNRLIAQLPSTFYYVCIDLPGHGKSSPFPPHLPLHTLNFLLVYKHVTRFFKRKFVIMGHSYGGQLGFLYAQMYPECVEKLVMLDTVTMYPVPSSFCIDFLVDRIDNHLKICDNLSNKQAPVYTWEQALEKVQKGRNYNEIKREAAEALLERAVEPQGELYKFTLDQRLKNFVNPLRDHRLAMEAKTWGEPDDPLILCFHGVMDNAGTFNRLMSYLPNSFYYVCIDLPGHGRSSYFPPNLPLNVLNFILAYRYISLHFKRKFVILGHSYGGQLGYVYTQVYPKDVQKLIMLDTVTLFPVSVRNLKNHLCERVDNHIQQEIKMASGTRPTYTKEEALHKLHTGRSYAPIKLEGAAALLERSIEEAEDGRYRFTLDPRIKNTLTLLRDLRYTKETIMHNPVRCPVLIILGTESTAQQVYFSSIIQYFKQRRNMRIKYVEGNHDVHNDYPERVAPLINKFLLYRSSKI</sequence>
<dbReference type="EMBL" id="OU898278">
    <property type="protein sequence ID" value="CAG9832230.1"/>
    <property type="molecule type" value="Genomic_DNA"/>
</dbReference>
<reference evidence="4" key="1">
    <citation type="submission" date="2022-01" db="EMBL/GenBank/DDBJ databases">
        <authorList>
            <person name="King R."/>
        </authorList>
    </citation>
    <scope>NUCLEOTIDE SEQUENCE</scope>
</reference>
<evidence type="ECO:0000313" key="4">
    <source>
        <dbReference type="EMBL" id="CAG9832230.1"/>
    </source>
</evidence>
<name>A0A9N9XB50_DIABA</name>
<feature type="domain" description="AB hydrolase-1" evidence="3">
    <location>
        <begin position="238"/>
        <end position="337"/>
    </location>
</feature>
<evidence type="ECO:0000256" key="1">
    <source>
        <dbReference type="ARBA" id="ARBA00008645"/>
    </source>
</evidence>
<dbReference type="GO" id="GO:0016020">
    <property type="term" value="C:membrane"/>
    <property type="evidence" value="ECO:0007669"/>
    <property type="project" value="TreeGrafter"/>
</dbReference>
<dbReference type="PANTHER" id="PTHR43798">
    <property type="entry name" value="MONOACYLGLYCEROL LIPASE"/>
    <property type="match status" value="1"/>
</dbReference>
<evidence type="ECO:0000313" key="5">
    <source>
        <dbReference type="Proteomes" id="UP001153709"/>
    </source>
</evidence>
<dbReference type="SUPFAM" id="SSF53474">
    <property type="entry name" value="alpha/beta-Hydrolases"/>
    <property type="match status" value="2"/>
</dbReference>
<keyword evidence="5" id="KW-1185">Reference proteome</keyword>
<feature type="domain" description="AB hydrolase-1" evidence="3">
    <location>
        <begin position="31"/>
        <end position="137"/>
    </location>
</feature>
<dbReference type="GO" id="GO:0016787">
    <property type="term" value="F:hydrolase activity"/>
    <property type="evidence" value="ECO:0007669"/>
    <property type="project" value="UniProtKB-KW"/>
</dbReference>
<dbReference type="Gene3D" id="3.40.50.1820">
    <property type="entry name" value="alpha/beta hydrolase"/>
    <property type="match status" value="2"/>
</dbReference>
<dbReference type="PRINTS" id="PR00111">
    <property type="entry name" value="ABHYDROLASE"/>
</dbReference>
<dbReference type="InterPro" id="IPR050266">
    <property type="entry name" value="AB_hydrolase_sf"/>
</dbReference>
<dbReference type="Proteomes" id="UP001153709">
    <property type="component" value="Chromosome 3"/>
</dbReference>
<organism evidence="4 5">
    <name type="scientific">Diabrotica balteata</name>
    <name type="common">Banded cucumber beetle</name>
    <dbReference type="NCBI Taxonomy" id="107213"/>
    <lineage>
        <taxon>Eukaryota</taxon>
        <taxon>Metazoa</taxon>
        <taxon>Ecdysozoa</taxon>
        <taxon>Arthropoda</taxon>
        <taxon>Hexapoda</taxon>
        <taxon>Insecta</taxon>
        <taxon>Pterygota</taxon>
        <taxon>Neoptera</taxon>
        <taxon>Endopterygota</taxon>
        <taxon>Coleoptera</taxon>
        <taxon>Polyphaga</taxon>
        <taxon>Cucujiformia</taxon>
        <taxon>Chrysomeloidea</taxon>
        <taxon>Chrysomelidae</taxon>
        <taxon>Galerucinae</taxon>
        <taxon>Diabroticina</taxon>
        <taxon>Diabroticites</taxon>
        <taxon>Diabrotica</taxon>
    </lineage>
</organism>
<comment type="similarity">
    <text evidence="1">Belongs to the AB hydrolase superfamily.</text>
</comment>
<dbReference type="OrthoDB" id="6431331at2759"/>
<proteinExistence type="inferred from homology"/>
<evidence type="ECO:0000256" key="2">
    <source>
        <dbReference type="ARBA" id="ARBA00022801"/>
    </source>
</evidence>
<keyword evidence="2" id="KW-0378">Hydrolase</keyword>
<dbReference type="Pfam" id="PF00561">
    <property type="entry name" value="Abhydrolase_1"/>
    <property type="match status" value="2"/>
</dbReference>
<dbReference type="InterPro" id="IPR029058">
    <property type="entry name" value="AB_hydrolase_fold"/>
</dbReference>
<dbReference type="AlphaFoldDB" id="A0A9N9XB50"/>
<dbReference type="InterPro" id="IPR000073">
    <property type="entry name" value="AB_hydrolase_1"/>
</dbReference>
<gene>
    <name evidence="4" type="ORF">DIABBA_LOCUS5753</name>
</gene>
<accession>A0A9N9XB50</accession>
<protein>
    <recommendedName>
        <fullName evidence="3">AB hydrolase-1 domain-containing protein</fullName>
    </recommendedName>
</protein>
<evidence type="ECO:0000259" key="3">
    <source>
        <dbReference type="Pfam" id="PF00561"/>
    </source>
</evidence>
<dbReference type="PANTHER" id="PTHR43798:SF14">
    <property type="entry name" value="SERINE HYDROLASE-LIKE PROTEIN DDB_G0286239"/>
    <property type="match status" value="1"/>
</dbReference>